<dbReference type="EMBL" id="QPJC01000003">
    <property type="protein sequence ID" value="RCW45256.1"/>
    <property type="molecule type" value="Genomic_DNA"/>
</dbReference>
<comment type="caution">
    <text evidence="1">The sequence shown here is derived from an EMBL/GenBank/DDBJ whole genome shotgun (WGS) entry which is preliminary data.</text>
</comment>
<name>A0A368VVD7_9ACTN</name>
<dbReference type="Proteomes" id="UP000253495">
    <property type="component" value="Unassembled WGS sequence"/>
</dbReference>
<dbReference type="RefSeq" id="WP_114452366.1">
    <property type="nucleotide sequence ID" value="NZ_QPJC01000003.1"/>
</dbReference>
<keyword evidence="2" id="KW-1185">Reference proteome</keyword>
<evidence type="ECO:0000313" key="2">
    <source>
        <dbReference type="Proteomes" id="UP000253495"/>
    </source>
</evidence>
<dbReference type="OrthoDB" id="8899077at2"/>
<dbReference type="AlphaFoldDB" id="A0A368VVD7"/>
<evidence type="ECO:0008006" key="3">
    <source>
        <dbReference type="Google" id="ProtNLM"/>
    </source>
</evidence>
<reference evidence="1 2" key="1">
    <citation type="submission" date="2018-07" db="EMBL/GenBank/DDBJ databases">
        <title>Genomic Encyclopedia of Type Strains, Phase III (KMG-III): the genomes of soil and plant-associated and newly described type strains.</title>
        <authorList>
            <person name="Whitman W."/>
        </authorList>
    </citation>
    <scope>NUCLEOTIDE SEQUENCE [LARGE SCALE GENOMIC DNA]</scope>
    <source>
        <strain evidence="1 2">CECT 8575</strain>
    </source>
</reference>
<dbReference type="InterPro" id="IPR011200">
    <property type="entry name" value="UCP012608"/>
</dbReference>
<sequence length="326" mass="34594">MTTANEIAERYRAFAGQEASPSSPHYAALANAVADDPELCGRIAALPARCHQPALFLAAVRFATGSIPVDGPDLLGRASTAWEAVSGTMRARSTQTNEPGRCAALLPALQDLPQPLALIEVGASAGLCLLLDRYRYEYRGVRTASLGAGDCRLDCELRPGAPIPRWIPDIAWRAGLDRNPLDVTDERDMRWLRCLVWPDMPARAERLERARSLAEADPPHVRSGDLVGDLPALLAEAPAAATPVVVHSAVLAYVDAERARAFVATVRDAGAVRIGLEAPMASPASDGPGGTASAGFRWGSALVLDRDGERLASCAHHGGWLGPPHE</sequence>
<accession>A0A368VVD7</accession>
<protein>
    <recommendedName>
        <fullName evidence="3">DUF2332 domain-containing protein</fullName>
    </recommendedName>
</protein>
<gene>
    <name evidence="1" type="ORF">DFQ14_103223</name>
</gene>
<dbReference type="Pfam" id="PF10094">
    <property type="entry name" value="DUF2332"/>
    <property type="match status" value="2"/>
</dbReference>
<proteinExistence type="predicted"/>
<organism evidence="1 2">
    <name type="scientific">Halopolyspora algeriensis</name>
    <dbReference type="NCBI Taxonomy" id="1500506"/>
    <lineage>
        <taxon>Bacteria</taxon>
        <taxon>Bacillati</taxon>
        <taxon>Actinomycetota</taxon>
        <taxon>Actinomycetes</taxon>
        <taxon>Actinomycetes incertae sedis</taxon>
        <taxon>Halopolyspora</taxon>
    </lineage>
</organism>
<evidence type="ECO:0000313" key="1">
    <source>
        <dbReference type="EMBL" id="RCW45256.1"/>
    </source>
</evidence>